<dbReference type="Pfam" id="PF02782">
    <property type="entry name" value="FGGY_C"/>
    <property type="match status" value="1"/>
</dbReference>
<evidence type="ECO:0000256" key="4">
    <source>
        <dbReference type="RuleBase" id="RU003733"/>
    </source>
</evidence>
<dbReference type="GO" id="GO:0016773">
    <property type="term" value="F:phosphotransferase activity, alcohol group as acceptor"/>
    <property type="evidence" value="ECO:0007669"/>
    <property type="project" value="InterPro"/>
</dbReference>
<dbReference type="SUPFAM" id="SSF53067">
    <property type="entry name" value="Actin-like ATPase domain"/>
    <property type="match status" value="2"/>
</dbReference>
<feature type="domain" description="Carbohydrate kinase FGGY N-terminal" evidence="5">
    <location>
        <begin position="6"/>
        <end position="250"/>
    </location>
</feature>
<dbReference type="CDD" id="cd07808">
    <property type="entry name" value="ASKHA_NBD_FGGY_EcXK-like"/>
    <property type="match status" value="1"/>
</dbReference>
<evidence type="ECO:0000256" key="2">
    <source>
        <dbReference type="ARBA" id="ARBA00022679"/>
    </source>
</evidence>
<name>A0A212LCI7_9HYPH</name>
<dbReference type="InterPro" id="IPR000577">
    <property type="entry name" value="Carb_kinase_FGGY"/>
</dbReference>
<sequence>MTRDRVLAIDIGTGSVRVALVGLDGRIDAMVQREHDQLTPKHGWSEQRASQWWANAENGIRQILSDHPDAAGRLLCVATCGQMHGTVLVDDDFQPVLDEVPLWNDKRCEAEVETFSARDDLPALTTLTGNPPTTAWPAFKLQWIRRHRPEAWDRASGLLMPKDYINACLTGVRATDLSEASCFYLLDASTGRYDDRLLALFGLSRAFLPEIKTATDVIGAVLPAVCRSTGLPAGLPVVAGTSDMAASILGSGVYETGVASDSTGTSTLLTVVSPKPRPAAGVNNLHLANQAWGVFTILDSGGDAMRWARLAFHDNALSYAEIADLAEQAPAGSGGLVFLPYLSGERNAARRNARAQFFGLTRRHRAGDLHRAVIEGSAFGARRCLDDLRAATGPIGRLIASGGGSRSDFVLTVKASIYDLPILRTADAENGIVGCAMIGGLGLGAFADTAEAVRRCVRYDMEIKPNPAWRDRYAKLFGVFADLYRLGGPYYDLMDQVEGETDTPPG</sequence>
<evidence type="ECO:0000259" key="6">
    <source>
        <dbReference type="Pfam" id="PF02782"/>
    </source>
</evidence>
<evidence type="ECO:0000256" key="3">
    <source>
        <dbReference type="ARBA" id="ARBA00022777"/>
    </source>
</evidence>
<dbReference type="InterPro" id="IPR043129">
    <property type="entry name" value="ATPase_NBD"/>
</dbReference>
<dbReference type="InterPro" id="IPR018484">
    <property type="entry name" value="FGGY_N"/>
</dbReference>
<dbReference type="Gene3D" id="3.30.420.40">
    <property type="match status" value="2"/>
</dbReference>
<dbReference type="PROSITE" id="PS00445">
    <property type="entry name" value="FGGY_KINASES_2"/>
    <property type="match status" value="1"/>
</dbReference>
<dbReference type="GO" id="GO:0005975">
    <property type="term" value="P:carbohydrate metabolic process"/>
    <property type="evidence" value="ECO:0007669"/>
    <property type="project" value="InterPro"/>
</dbReference>
<reference evidence="7" key="1">
    <citation type="submission" date="2016-08" db="EMBL/GenBank/DDBJ databases">
        <authorList>
            <person name="Seilhamer J.J."/>
        </authorList>
    </citation>
    <scope>NUCLEOTIDE SEQUENCE</scope>
    <source>
        <strain evidence="7">86</strain>
    </source>
</reference>
<organism evidence="7">
    <name type="scientific">uncultured Pleomorphomonas sp</name>
    <dbReference type="NCBI Taxonomy" id="442121"/>
    <lineage>
        <taxon>Bacteria</taxon>
        <taxon>Pseudomonadati</taxon>
        <taxon>Pseudomonadota</taxon>
        <taxon>Alphaproteobacteria</taxon>
        <taxon>Hyphomicrobiales</taxon>
        <taxon>Pleomorphomonadaceae</taxon>
        <taxon>Pleomorphomonas</taxon>
        <taxon>environmental samples</taxon>
    </lineage>
</organism>
<evidence type="ECO:0000313" key="7">
    <source>
        <dbReference type="EMBL" id="SCM75069.1"/>
    </source>
</evidence>
<dbReference type="InterPro" id="IPR018483">
    <property type="entry name" value="Carb_kinase_FGGY_CS"/>
</dbReference>
<evidence type="ECO:0000259" key="5">
    <source>
        <dbReference type="Pfam" id="PF00370"/>
    </source>
</evidence>
<gene>
    <name evidence="7" type="ORF">KL86PLE_130470</name>
</gene>
<feature type="domain" description="Carbohydrate kinase FGGY C-terminal" evidence="6">
    <location>
        <begin position="262"/>
        <end position="440"/>
    </location>
</feature>
<accession>A0A212LCI7</accession>
<dbReference type="PANTHER" id="PTHR43095:SF5">
    <property type="entry name" value="XYLULOSE KINASE"/>
    <property type="match status" value="1"/>
</dbReference>
<dbReference type="GO" id="GO:0016301">
    <property type="term" value="F:kinase activity"/>
    <property type="evidence" value="ECO:0007669"/>
    <property type="project" value="UniProtKB-KW"/>
</dbReference>
<dbReference type="InterPro" id="IPR018485">
    <property type="entry name" value="FGGY_C"/>
</dbReference>
<dbReference type="PIRSF" id="PIRSF000538">
    <property type="entry name" value="GlpK"/>
    <property type="match status" value="1"/>
</dbReference>
<dbReference type="RefSeq" id="WP_288199907.1">
    <property type="nucleotide sequence ID" value="NZ_LT608334.1"/>
</dbReference>
<dbReference type="Pfam" id="PF00370">
    <property type="entry name" value="FGGY_N"/>
    <property type="match status" value="1"/>
</dbReference>
<dbReference type="EMBL" id="FMJD01000005">
    <property type="protein sequence ID" value="SCM75069.1"/>
    <property type="molecule type" value="Genomic_DNA"/>
</dbReference>
<keyword evidence="3 4" id="KW-0418">Kinase</keyword>
<dbReference type="PANTHER" id="PTHR43095">
    <property type="entry name" value="SUGAR KINASE"/>
    <property type="match status" value="1"/>
</dbReference>
<protein>
    <submittedName>
        <fullName evidence="7">Pentose kinase</fullName>
    </submittedName>
</protein>
<comment type="similarity">
    <text evidence="1 4">Belongs to the FGGY kinase family.</text>
</comment>
<dbReference type="AlphaFoldDB" id="A0A212LCI7"/>
<proteinExistence type="inferred from homology"/>
<evidence type="ECO:0000256" key="1">
    <source>
        <dbReference type="ARBA" id="ARBA00009156"/>
    </source>
</evidence>
<dbReference type="InterPro" id="IPR050406">
    <property type="entry name" value="FGGY_Carb_Kinase"/>
</dbReference>
<keyword evidence="2 4" id="KW-0808">Transferase</keyword>